<evidence type="ECO:0000313" key="12">
    <source>
        <dbReference type="EMBL" id="KAJ8720116.1"/>
    </source>
</evidence>
<keyword evidence="2 8" id="KW-0479">Metal-binding</keyword>
<feature type="binding site" evidence="8">
    <location>
        <position position="8"/>
    </location>
    <ligand>
        <name>Zn(2+)</name>
        <dbReference type="ChEBI" id="CHEBI:29105"/>
    </ligand>
</feature>
<keyword evidence="6" id="KW-0539">Nucleus</keyword>
<feature type="region of interest" description="Disordered" evidence="9">
    <location>
        <begin position="530"/>
        <end position="558"/>
    </location>
</feature>
<evidence type="ECO:0000256" key="7">
    <source>
        <dbReference type="PROSITE-ProRule" id="PRU00042"/>
    </source>
</evidence>
<evidence type="ECO:0000256" key="8">
    <source>
        <dbReference type="PROSITE-ProRule" id="PRU01263"/>
    </source>
</evidence>
<keyword evidence="13" id="KW-1185">Reference proteome</keyword>
<comment type="caution">
    <text evidence="12">The sequence shown here is derived from an EMBL/GenBank/DDBJ whole genome shotgun (WGS) entry which is preliminary data.</text>
</comment>
<dbReference type="FunFam" id="3.30.160.60:FF:000065">
    <property type="entry name" value="B-cell CLL/lymphoma 6, member B"/>
    <property type="match status" value="1"/>
</dbReference>
<feature type="binding site" evidence="8">
    <location>
        <position position="51"/>
    </location>
    <ligand>
        <name>Zn(2+)</name>
        <dbReference type="ChEBI" id="CHEBI:29105"/>
    </ligand>
</feature>
<dbReference type="SUPFAM" id="SSF57667">
    <property type="entry name" value="beta-beta-alpha zinc fingers"/>
    <property type="match status" value="2"/>
</dbReference>
<feature type="domain" description="ZAD" evidence="11">
    <location>
        <begin position="3"/>
        <end position="75"/>
    </location>
</feature>
<dbReference type="InterPro" id="IPR050888">
    <property type="entry name" value="ZnF_C2H2-type_TF"/>
</dbReference>
<evidence type="ECO:0000259" key="10">
    <source>
        <dbReference type="PROSITE" id="PS50157"/>
    </source>
</evidence>
<evidence type="ECO:0000256" key="9">
    <source>
        <dbReference type="SAM" id="MobiDB-lite"/>
    </source>
</evidence>
<comment type="subcellular location">
    <subcellularLocation>
        <location evidence="1">Nucleus</location>
    </subcellularLocation>
</comment>
<keyword evidence="3" id="KW-0677">Repeat</keyword>
<feature type="domain" description="C2H2-type" evidence="10">
    <location>
        <begin position="1307"/>
        <end position="1334"/>
    </location>
</feature>
<dbReference type="GO" id="GO:0005634">
    <property type="term" value="C:nucleus"/>
    <property type="evidence" value="ECO:0007669"/>
    <property type="project" value="UniProtKB-SubCell"/>
</dbReference>
<organism evidence="12 13">
    <name type="scientific">Mythimna separata</name>
    <name type="common">Oriental armyworm</name>
    <name type="synonym">Pseudaletia separata</name>
    <dbReference type="NCBI Taxonomy" id="271217"/>
    <lineage>
        <taxon>Eukaryota</taxon>
        <taxon>Metazoa</taxon>
        <taxon>Ecdysozoa</taxon>
        <taxon>Arthropoda</taxon>
        <taxon>Hexapoda</taxon>
        <taxon>Insecta</taxon>
        <taxon>Pterygota</taxon>
        <taxon>Neoptera</taxon>
        <taxon>Endopterygota</taxon>
        <taxon>Lepidoptera</taxon>
        <taxon>Glossata</taxon>
        <taxon>Ditrysia</taxon>
        <taxon>Noctuoidea</taxon>
        <taxon>Noctuidae</taxon>
        <taxon>Noctuinae</taxon>
        <taxon>Hadenini</taxon>
        <taxon>Mythimna</taxon>
    </lineage>
</organism>
<keyword evidence="4 7" id="KW-0863">Zinc-finger</keyword>
<protein>
    <submittedName>
        <fullName evidence="12">Uncharacterized protein</fullName>
    </submittedName>
</protein>
<feature type="region of interest" description="Disordered" evidence="9">
    <location>
        <begin position="1339"/>
        <end position="1361"/>
    </location>
</feature>
<dbReference type="PROSITE" id="PS50157">
    <property type="entry name" value="ZINC_FINGER_C2H2_2"/>
    <property type="match status" value="5"/>
</dbReference>
<sequence>MEGFCRGCLIKYDEPMELLQYTEKNRRLFVYSTGLQVKRNDTFTFQLCKDCFLNMKQACKFKKNCRTSDKRFRNYLALKDVGDPVDFCTFLKNSDDTLTFRLPMASGNSTPATQKCRDDDNESTCTSIRNFMTDILQGEEMPDTEARIIKEVIEEEADVLDDSLDSHWLQDDMSIDTDFRLDFSFSQFSTPRSVNDDHCYTPKQKEDQMTFDTINTEKQTKILKDFTNAFKSDENLEELCIFVGGNEKTESLKNLKELRPFGVDEIDRMRKTELDALENKTNLKELITDLDIDEIDGMDTSDSKTVESNEHLKELPDFGIEGINTNYKTDTNNKLNELCDFGKDDIVGSREMAGQTNKGLKELITNLDIEEVEGMGKSVSKKTKSNQLLKELEGNFTKGAIDDPRSDQNLKELCDFSHDSLSATEKADYKILKKDKSLKEMCDINLDSFEENTTKNRDIREICDFDIDDIEKSENNLDLPTLSDVLERNNTDIPDFDMPQCVIGSMRSNNEDNEASNSSINIEALLKGAPDKDRVDTPDFDIPKGAIGSTQSNNDASNSSINIEAFLKGKPQRDRIDTPDFDIPKGVTLSVQSSYDISNSSINIEAFLKGKPERDRIDTPDFDIPKGVIGSIPSSNDISNSSLNIEALLKGKPEKDRRHTPDFDIPKGVIGSIQSTNEMSNSSINALLKGVPEKDRIDTPDFDILKGAIGSIQSNNDASNSSINIEAFLKGKPERDRIDTPDFDIPKSVIGSIQSTNEMSNSSINIEALLKGTPEKERIDTPDFDIPRGVTLSVQSSNDMSNSSINIEALLKGKTGKDRTDTPDFDIPKGVILSIQSNNDVSNSSSNIEHLLKGIAERDRIDTPDFDIPKGAMASVQSNNEVSNSSINIEALLKHRTCSIDKNLEEALKNTDSEKFSLEELLVSPPVYAAKSAASTPTITNILFGENLDTTGKKIEQSLESYHEIFEEFFQNDTKEFDSEDIIRENAGFKEGDWKKPLSVSDFELANKENESKNIEMEIPIDDIDKTAKKVKTEPVHISHDEENDKFNIKYLYCKLCDIRYDTSRAFSVHLAKTHNIKIVKPRKSNIKNNKEVTKVKTEDTINIYDTPASEKFDLEKSLCKLCNIKYESNRALCIHFTKTHRIKIEKPKCVKVNKNHKLLCNHCGKESRDQTNFARHVKKCGQKAMVFECDRCHLEFTTQSHLERHQTCHTQMKKKKETGKEFVCTICGRILHKHYNFVMHMRRHTKDYSAQCEHCDKKFYTQADLNTHLRTHTGETPFSCKFCPKLFTRKDVLLRHVLIHLDERLFQCDYCNKKFIKKYDLVKHIRNESCRRVNKIRRKRQKTDTKEMEPDIPEEEEKETENVQEIVNVQEIEIVKEVVKDVTIMYVKGSDATIKSQLPFLETERSN</sequence>
<evidence type="ECO:0000256" key="2">
    <source>
        <dbReference type="ARBA" id="ARBA00022723"/>
    </source>
</evidence>
<reference evidence="12" key="1">
    <citation type="submission" date="2023-03" db="EMBL/GenBank/DDBJ databases">
        <title>Chromosome-level genomes of two armyworms, Mythimna separata and Mythimna loreyi, provide insights into the biosynthesis and reception of sex pheromones.</title>
        <authorList>
            <person name="Zhao H."/>
        </authorList>
    </citation>
    <scope>NUCLEOTIDE SEQUENCE</scope>
    <source>
        <strain evidence="12">BeijingLab</strain>
        <tissue evidence="12">Pupa</tissue>
    </source>
</reference>
<proteinExistence type="predicted"/>
<gene>
    <name evidence="12" type="ORF">PYW07_012159</name>
</gene>
<dbReference type="PANTHER" id="PTHR24406">
    <property type="entry name" value="TRANSCRIPTIONAL REPRESSOR CTCFL-RELATED"/>
    <property type="match status" value="1"/>
</dbReference>
<evidence type="ECO:0000256" key="5">
    <source>
        <dbReference type="ARBA" id="ARBA00022833"/>
    </source>
</evidence>
<feature type="domain" description="C2H2-type" evidence="10">
    <location>
        <begin position="1223"/>
        <end position="1250"/>
    </location>
</feature>
<feature type="binding site" evidence="8">
    <location>
        <position position="5"/>
    </location>
    <ligand>
        <name>Zn(2+)</name>
        <dbReference type="ChEBI" id="CHEBI:29105"/>
    </ligand>
</feature>
<feature type="domain" description="C2H2-type" evidence="10">
    <location>
        <begin position="1188"/>
        <end position="1215"/>
    </location>
</feature>
<feature type="compositionally biased region" description="Acidic residues" evidence="9">
    <location>
        <begin position="1351"/>
        <end position="1360"/>
    </location>
</feature>
<dbReference type="GO" id="GO:0008270">
    <property type="term" value="F:zinc ion binding"/>
    <property type="evidence" value="ECO:0007669"/>
    <property type="project" value="UniProtKB-UniRule"/>
</dbReference>
<dbReference type="Pfam" id="PF00096">
    <property type="entry name" value="zf-C2H2"/>
    <property type="match status" value="2"/>
</dbReference>
<dbReference type="Proteomes" id="UP001231518">
    <property type="component" value="Chromosome 3"/>
</dbReference>
<dbReference type="PROSITE" id="PS00028">
    <property type="entry name" value="ZINC_FINGER_C2H2_1"/>
    <property type="match status" value="4"/>
</dbReference>
<evidence type="ECO:0000256" key="3">
    <source>
        <dbReference type="ARBA" id="ARBA00022737"/>
    </source>
</evidence>
<feature type="domain" description="C2H2-type" evidence="10">
    <location>
        <begin position="1279"/>
        <end position="1306"/>
    </location>
</feature>
<dbReference type="EMBL" id="JARGEI010000014">
    <property type="protein sequence ID" value="KAJ8720116.1"/>
    <property type="molecule type" value="Genomic_DNA"/>
</dbReference>
<evidence type="ECO:0000256" key="4">
    <source>
        <dbReference type="ARBA" id="ARBA00022771"/>
    </source>
</evidence>
<dbReference type="SMART" id="SM00868">
    <property type="entry name" value="zf-AD"/>
    <property type="match status" value="1"/>
</dbReference>
<feature type="domain" description="C2H2-type" evidence="10">
    <location>
        <begin position="1251"/>
        <end position="1278"/>
    </location>
</feature>
<dbReference type="SMART" id="SM00355">
    <property type="entry name" value="ZnF_C2H2"/>
    <property type="match status" value="8"/>
</dbReference>
<dbReference type="FunFam" id="3.30.160.60:FF:000145">
    <property type="entry name" value="Zinc finger protein 574"/>
    <property type="match status" value="1"/>
</dbReference>
<evidence type="ECO:0000256" key="6">
    <source>
        <dbReference type="ARBA" id="ARBA00023242"/>
    </source>
</evidence>
<name>A0AAD7YL51_MYTSE</name>
<evidence type="ECO:0000256" key="1">
    <source>
        <dbReference type="ARBA" id="ARBA00004123"/>
    </source>
</evidence>
<evidence type="ECO:0000259" key="11">
    <source>
        <dbReference type="PROSITE" id="PS51915"/>
    </source>
</evidence>
<dbReference type="InterPro" id="IPR036236">
    <property type="entry name" value="Znf_C2H2_sf"/>
</dbReference>
<dbReference type="PROSITE" id="PS51915">
    <property type="entry name" value="ZAD"/>
    <property type="match status" value="1"/>
</dbReference>
<dbReference type="Gene3D" id="3.30.160.60">
    <property type="entry name" value="Classic Zinc Finger"/>
    <property type="match status" value="4"/>
</dbReference>
<keyword evidence="5 8" id="KW-0862">Zinc</keyword>
<feature type="binding site" evidence="8">
    <location>
        <position position="48"/>
    </location>
    <ligand>
        <name>Zn(2+)</name>
        <dbReference type="ChEBI" id="CHEBI:29105"/>
    </ligand>
</feature>
<evidence type="ECO:0000313" key="13">
    <source>
        <dbReference type="Proteomes" id="UP001231518"/>
    </source>
</evidence>
<dbReference type="InterPro" id="IPR012934">
    <property type="entry name" value="Znf_AD"/>
</dbReference>
<accession>A0AAD7YL51</accession>
<dbReference type="InterPro" id="IPR013087">
    <property type="entry name" value="Znf_C2H2_type"/>
</dbReference>